<sequence>MKQKGFGIIELMVVLGIIAILGAIALPQYNKYVTKTRITEALHHGQVYARKYESESAGGGGAGDIPILDHATISITGSGADTRVNVILKDSIDSQVLIDSDDTAG</sequence>
<dbReference type="InterPro" id="IPR012902">
    <property type="entry name" value="N_methyl_site"/>
</dbReference>
<feature type="non-terminal residue" evidence="2">
    <location>
        <position position="105"/>
    </location>
</feature>
<evidence type="ECO:0000313" key="2">
    <source>
        <dbReference type="EMBL" id="SVC91827.1"/>
    </source>
</evidence>
<proteinExistence type="predicted"/>
<accession>A0A382R3N9</accession>
<keyword evidence="1" id="KW-1133">Transmembrane helix</keyword>
<gene>
    <name evidence="2" type="ORF">METZ01_LOCUS344681</name>
</gene>
<name>A0A382R3N9_9ZZZZ</name>
<protein>
    <submittedName>
        <fullName evidence="2">Uncharacterized protein</fullName>
    </submittedName>
</protein>
<feature type="transmembrane region" description="Helical" evidence="1">
    <location>
        <begin position="6"/>
        <end position="27"/>
    </location>
</feature>
<reference evidence="2" key="1">
    <citation type="submission" date="2018-05" db="EMBL/GenBank/DDBJ databases">
        <authorList>
            <person name="Lanie J.A."/>
            <person name="Ng W.-L."/>
            <person name="Kazmierczak K.M."/>
            <person name="Andrzejewski T.M."/>
            <person name="Davidsen T.M."/>
            <person name="Wayne K.J."/>
            <person name="Tettelin H."/>
            <person name="Glass J.I."/>
            <person name="Rusch D."/>
            <person name="Podicherti R."/>
            <person name="Tsui H.-C.T."/>
            <person name="Winkler M.E."/>
        </authorList>
    </citation>
    <scope>NUCLEOTIDE SEQUENCE</scope>
</reference>
<dbReference type="SUPFAM" id="SSF54523">
    <property type="entry name" value="Pili subunits"/>
    <property type="match status" value="1"/>
</dbReference>
<evidence type="ECO:0000256" key="1">
    <source>
        <dbReference type="SAM" id="Phobius"/>
    </source>
</evidence>
<dbReference type="InterPro" id="IPR045584">
    <property type="entry name" value="Pilin-like"/>
</dbReference>
<keyword evidence="1" id="KW-0812">Transmembrane</keyword>
<organism evidence="2">
    <name type="scientific">marine metagenome</name>
    <dbReference type="NCBI Taxonomy" id="408172"/>
    <lineage>
        <taxon>unclassified sequences</taxon>
        <taxon>metagenomes</taxon>
        <taxon>ecological metagenomes</taxon>
    </lineage>
</organism>
<keyword evidence="1" id="KW-0472">Membrane</keyword>
<dbReference type="Gene3D" id="3.30.700.10">
    <property type="entry name" value="Glycoprotein, Type 4 Pilin"/>
    <property type="match status" value="1"/>
</dbReference>
<dbReference type="AlphaFoldDB" id="A0A382R3N9"/>
<dbReference type="Pfam" id="PF07963">
    <property type="entry name" value="N_methyl"/>
    <property type="match status" value="1"/>
</dbReference>
<dbReference type="EMBL" id="UINC01118594">
    <property type="protein sequence ID" value="SVC91827.1"/>
    <property type="molecule type" value="Genomic_DNA"/>
</dbReference>
<dbReference type="NCBIfam" id="TIGR02532">
    <property type="entry name" value="IV_pilin_GFxxxE"/>
    <property type="match status" value="1"/>
</dbReference>